<evidence type="ECO:0000313" key="2">
    <source>
        <dbReference type="Proteomes" id="UP000032534"/>
    </source>
</evidence>
<name>A0A0D7WVE0_9BACL</name>
<keyword evidence="2" id="KW-1185">Reference proteome</keyword>
<dbReference type="EMBL" id="JTHP01000074">
    <property type="protein sequence ID" value="KJD42944.1"/>
    <property type="molecule type" value="Genomic_DNA"/>
</dbReference>
<proteinExistence type="predicted"/>
<accession>A0A0D7WVE0</accession>
<dbReference type="RefSeq" id="WP_044648709.1">
    <property type="nucleotide sequence ID" value="NZ_JTHP01000074.1"/>
</dbReference>
<dbReference type="Proteomes" id="UP000032534">
    <property type="component" value="Unassembled WGS sequence"/>
</dbReference>
<reference evidence="1 2" key="1">
    <citation type="submission" date="2014-11" db="EMBL/GenBank/DDBJ databases">
        <title>Draft Genome Sequences of Paenibacillus polymyxa NRRL B-30509 and Paenibacillus terrae NRRL B-30644, Strains from a Poultry Environment that Produce Tridecaptin A and Paenicidins.</title>
        <authorList>
            <person name="van Belkum M.J."/>
            <person name="Lohans C.T."/>
            <person name="Vederas J.C."/>
        </authorList>
    </citation>
    <scope>NUCLEOTIDE SEQUENCE [LARGE SCALE GENOMIC DNA]</scope>
    <source>
        <strain evidence="1 2">NRRL B-30644</strain>
    </source>
</reference>
<evidence type="ECO:0000313" key="1">
    <source>
        <dbReference type="EMBL" id="KJD42944.1"/>
    </source>
</evidence>
<dbReference type="AlphaFoldDB" id="A0A0D7WVE0"/>
<dbReference type="PATRIC" id="fig|159743.3.peg.5612"/>
<gene>
    <name evidence="1" type="ORF">QD47_25335</name>
</gene>
<comment type="caution">
    <text evidence="1">The sequence shown here is derived from an EMBL/GenBank/DDBJ whole genome shotgun (WGS) entry which is preliminary data.</text>
</comment>
<organism evidence="1 2">
    <name type="scientific">Paenibacillus terrae</name>
    <dbReference type="NCBI Taxonomy" id="159743"/>
    <lineage>
        <taxon>Bacteria</taxon>
        <taxon>Bacillati</taxon>
        <taxon>Bacillota</taxon>
        <taxon>Bacilli</taxon>
        <taxon>Bacillales</taxon>
        <taxon>Paenibacillaceae</taxon>
        <taxon>Paenibacillus</taxon>
    </lineage>
</organism>
<protein>
    <submittedName>
        <fullName evidence="1">Uncharacterized protein</fullName>
    </submittedName>
</protein>
<sequence>MNIQNEMLEMNNKIAFVEGPFNQLWRSTSELFKSLPRTDQAQMIIDALNGDSILLREHSYEKNRLYADLYINDEKLTFITLGSKRMIVIEKNKDNIFMTIEFGGNGSSIAAKQIMRAANRYNPNNTVLFYTVDQQKHHAKELG</sequence>